<dbReference type="PANTHER" id="PTHR22844:SF338">
    <property type="entry name" value="PROTEIN JINGUBANG-LIKE"/>
    <property type="match status" value="1"/>
</dbReference>
<evidence type="ECO:0000313" key="4">
    <source>
        <dbReference type="EMBL" id="CAI9114172.1"/>
    </source>
</evidence>
<keyword evidence="2" id="KW-0677">Repeat</keyword>
<dbReference type="InterPro" id="IPR036322">
    <property type="entry name" value="WD40_repeat_dom_sf"/>
</dbReference>
<proteinExistence type="predicted"/>
<keyword evidence="5" id="KW-1185">Reference proteome</keyword>
<dbReference type="Proteomes" id="UP001161247">
    <property type="component" value="Chromosome 7"/>
</dbReference>
<dbReference type="PROSITE" id="PS50294">
    <property type="entry name" value="WD_REPEATS_REGION"/>
    <property type="match status" value="2"/>
</dbReference>
<dbReference type="InterPro" id="IPR020472">
    <property type="entry name" value="WD40_PAC1"/>
</dbReference>
<gene>
    <name evidence="4" type="ORF">OLC1_LOCUS21003</name>
</gene>
<dbReference type="Gene3D" id="2.130.10.10">
    <property type="entry name" value="YVTN repeat-like/Quinoprotein amine dehydrogenase"/>
    <property type="match status" value="2"/>
</dbReference>
<accession>A0AAV1E4C3</accession>
<protein>
    <submittedName>
        <fullName evidence="4">OLC1v1014831C1</fullName>
    </submittedName>
</protein>
<evidence type="ECO:0000313" key="5">
    <source>
        <dbReference type="Proteomes" id="UP001161247"/>
    </source>
</evidence>
<dbReference type="EMBL" id="OX459124">
    <property type="protein sequence ID" value="CAI9114172.1"/>
    <property type="molecule type" value="Genomic_DNA"/>
</dbReference>
<dbReference type="PROSITE" id="PS50082">
    <property type="entry name" value="WD_REPEATS_2"/>
    <property type="match status" value="3"/>
</dbReference>
<feature type="repeat" description="WD" evidence="3">
    <location>
        <begin position="222"/>
        <end position="253"/>
    </location>
</feature>
<organism evidence="4 5">
    <name type="scientific">Oldenlandia corymbosa var. corymbosa</name>
    <dbReference type="NCBI Taxonomy" id="529605"/>
    <lineage>
        <taxon>Eukaryota</taxon>
        <taxon>Viridiplantae</taxon>
        <taxon>Streptophyta</taxon>
        <taxon>Embryophyta</taxon>
        <taxon>Tracheophyta</taxon>
        <taxon>Spermatophyta</taxon>
        <taxon>Magnoliopsida</taxon>
        <taxon>eudicotyledons</taxon>
        <taxon>Gunneridae</taxon>
        <taxon>Pentapetalae</taxon>
        <taxon>asterids</taxon>
        <taxon>lamiids</taxon>
        <taxon>Gentianales</taxon>
        <taxon>Rubiaceae</taxon>
        <taxon>Rubioideae</taxon>
        <taxon>Spermacoceae</taxon>
        <taxon>Hedyotis-Oldenlandia complex</taxon>
        <taxon>Oldenlandia</taxon>
    </lineage>
</organism>
<dbReference type="InterPro" id="IPR001680">
    <property type="entry name" value="WD40_rpt"/>
</dbReference>
<dbReference type="PANTHER" id="PTHR22844">
    <property type="entry name" value="F-BOX AND WD40 DOMAIN PROTEIN"/>
    <property type="match status" value="1"/>
</dbReference>
<dbReference type="PRINTS" id="PR00320">
    <property type="entry name" value="GPROTEINBRPT"/>
</dbReference>
<feature type="repeat" description="WD" evidence="3">
    <location>
        <begin position="180"/>
        <end position="221"/>
    </location>
</feature>
<dbReference type="InterPro" id="IPR015943">
    <property type="entry name" value="WD40/YVTN_repeat-like_dom_sf"/>
</dbReference>
<evidence type="ECO:0000256" key="1">
    <source>
        <dbReference type="ARBA" id="ARBA00022574"/>
    </source>
</evidence>
<dbReference type="AlphaFoldDB" id="A0AAV1E4C3"/>
<feature type="repeat" description="WD" evidence="3">
    <location>
        <begin position="316"/>
        <end position="355"/>
    </location>
</feature>
<dbReference type="InterPro" id="IPR045182">
    <property type="entry name" value="JINGUBANG-like"/>
</dbReference>
<evidence type="ECO:0000256" key="3">
    <source>
        <dbReference type="PROSITE-ProRule" id="PRU00221"/>
    </source>
</evidence>
<dbReference type="SMART" id="SM00320">
    <property type="entry name" value="WD40"/>
    <property type="match status" value="7"/>
</dbReference>
<dbReference type="SUPFAM" id="SSF50978">
    <property type="entry name" value="WD40 repeat-like"/>
    <property type="match status" value="1"/>
</dbReference>
<dbReference type="Pfam" id="PF00400">
    <property type="entry name" value="WD40"/>
    <property type="match status" value="5"/>
</dbReference>
<evidence type="ECO:0000256" key="2">
    <source>
        <dbReference type="ARBA" id="ARBA00022737"/>
    </source>
</evidence>
<dbReference type="CDD" id="cd00200">
    <property type="entry name" value="WD40"/>
    <property type="match status" value="1"/>
</dbReference>
<reference evidence="4" key="1">
    <citation type="submission" date="2023-03" db="EMBL/GenBank/DDBJ databases">
        <authorList>
            <person name="Julca I."/>
        </authorList>
    </citation>
    <scope>NUCLEOTIDE SEQUENCE</scope>
</reference>
<sequence length="444" mass="50254">MEFTGERTLWSFVDEEKKQNINLPRRLSFGNHESDTHLASPRTSCASAASFPLWPMSPETPWVRSPLHASPPTSSLLYHCVASLHRSEGKIFSITSSKHFVFTASDSRRIHAWKLPDCTEMGFIKANAGGIRAILAHGKYLFTAHGDYKIRVWEVPPTESFQPRKITTLPRRSFLLYPRMNSHKDYISCIAYNYMENLLYTGSWDKTVKVWKIKEKQCIDSFVAHEGQVNAIVINQEDGCVFSGSSDGTVKIWRRVYRESSHILTMTLKFQPSPVNALALSLLSSGCFLYSGSADGLINYWQKERMSGRFNHRGFLQGHHFAVLCLVSIGDLLLSGSEDATIRVWRREEGNSFHSCLAVIDGHHGPVKCLAASLETSDMLIGLLVYSASLDQTFKVWRVKVYLAETLNTEKSDPKHSQAEKECQMSPVLSPSWVERKMQANHFE</sequence>
<keyword evidence="1 3" id="KW-0853">WD repeat</keyword>
<name>A0AAV1E4C3_OLDCO</name>